<dbReference type="GO" id="GO:0008168">
    <property type="term" value="F:methyltransferase activity"/>
    <property type="evidence" value="ECO:0007669"/>
    <property type="project" value="UniProtKB-KW"/>
</dbReference>
<dbReference type="SUPFAM" id="SSF53335">
    <property type="entry name" value="S-adenosyl-L-methionine-dependent methyltransferases"/>
    <property type="match status" value="1"/>
</dbReference>
<evidence type="ECO:0000313" key="2">
    <source>
        <dbReference type="EMBL" id="NED98448.1"/>
    </source>
</evidence>
<dbReference type="InterPro" id="IPR029063">
    <property type="entry name" value="SAM-dependent_MTases_sf"/>
</dbReference>
<gene>
    <name evidence="2" type="ORF">G1H11_24420</name>
</gene>
<accession>A0A6N9YUG1</accession>
<organism evidence="2 3">
    <name type="scientific">Phytoactinopolyspora alkaliphila</name>
    <dbReference type="NCBI Taxonomy" id="1783498"/>
    <lineage>
        <taxon>Bacteria</taxon>
        <taxon>Bacillati</taxon>
        <taxon>Actinomycetota</taxon>
        <taxon>Actinomycetes</taxon>
        <taxon>Jiangellales</taxon>
        <taxon>Jiangellaceae</taxon>
        <taxon>Phytoactinopolyspora</taxon>
    </lineage>
</organism>
<reference evidence="2 3" key="1">
    <citation type="submission" date="2020-02" db="EMBL/GenBank/DDBJ databases">
        <authorList>
            <person name="Li X.-J."/>
            <person name="Feng X.-M."/>
        </authorList>
    </citation>
    <scope>NUCLEOTIDE SEQUENCE [LARGE SCALE GENOMIC DNA]</scope>
    <source>
        <strain evidence="2 3">CGMCC 4.7225</strain>
    </source>
</reference>
<name>A0A6N9YUG1_9ACTN</name>
<keyword evidence="2" id="KW-0808">Transferase</keyword>
<dbReference type="AlphaFoldDB" id="A0A6N9YUG1"/>
<dbReference type="EMBL" id="JAAGOB010000021">
    <property type="protein sequence ID" value="NED98448.1"/>
    <property type="molecule type" value="Genomic_DNA"/>
</dbReference>
<keyword evidence="2" id="KW-0489">Methyltransferase</keyword>
<dbReference type="Proteomes" id="UP000469185">
    <property type="component" value="Unassembled WGS sequence"/>
</dbReference>
<dbReference type="InterPro" id="IPR041698">
    <property type="entry name" value="Methyltransf_25"/>
</dbReference>
<protein>
    <submittedName>
        <fullName evidence="2">Class I SAM-dependent methyltransferase</fullName>
    </submittedName>
</protein>
<dbReference type="CDD" id="cd02440">
    <property type="entry name" value="AdoMet_MTases"/>
    <property type="match status" value="1"/>
</dbReference>
<proteinExistence type="predicted"/>
<dbReference type="Pfam" id="PF13649">
    <property type="entry name" value="Methyltransf_25"/>
    <property type="match status" value="1"/>
</dbReference>
<dbReference type="GO" id="GO:0032259">
    <property type="term" value="P:methylation"/>
    <property type="evidence" value="ECO:0007669"/>
    <property type="project" value="UniProtKB-KW"/>
</dbReference>
<dbReference type="RefSeq" id="WP_163821257.1">
    <property type="nucleotide sequence ID" value="NZ_JAAGOB010000021.1"/>
</dbReference>
<feature type="domain" description="Methyltransferase" evidence="1">
    <location>
        <begin position="40"/>
        <end position="134"/>
    </location>
</feature>
<evidence type="ECO:0000259" key="1">
    <source>
        <dbReference type="Pfam" id="PF13649"/>
    </source>
</evidence>
<comment type="caution">
    <text evidence="2">The sequence shown here is derived from an EMBL/GenBank/DDBJ whole genome shotgun (WGS) entry which is preliminary data.</text>
</comment>
<keyword evidence="3" id="KW-1185">Reference proteome</keyword>
<dbReference type="Gene3D" id="2.20.130.10">
    <property type="entry name" value="CAC2371-like domains"/>
    <property type="match status" value="1"/>
</dbReference>
<sequence>MDAADFYTGLVAELYGPLKAHAQVAEPYARFITEHGQPALELGCGDGEPMLELRRLGLDVEGLDSSSDLLDRCRRRAATEGLDIVVHHQRMEDVDLPRRYRSIFLAGPTFTLLPDDDTSLRALQGIHRHLHEEGTAMIPLFVPTPVSPDDLGRTTETTSADGATLRVACIAQDRDEVQRTQKTMLRYERIRDGEHTVVDRLWTLHWHTPAGFASLAAQAGLNASDVRIDHDEPSDAVTEFTFFLRKE</sequence>
<evidence type="ECO:0000313" key="3">
    <source>
        <dbReference type="Proteomes" id="UP000469185"/>
    </source>
</evidence>
<dbReference type="Gene3D" id="3.40.50.150">
    <property type="entry name" value="Vaccinia Virus protein VP39"/>
    <property type="match status" value="1"/>
</dbReference>